<dbReference type="PANTHER" id="PTHR33112">
    <property type="entry name" value="DOMAIN PROTEIN, PUTATIVE-RELATED"/>
    <property type="match status" value="1"/>
</dbReference>
<dbReference type="Proteomes" id="UP000777438">
    <property type="component" value="Unassembled WGS sequence"/>
</dbReference>
<evidence type="ECO:0000313" key="2">
    <source>
        <dbReference type="EMBL" id="KAH6889341.1"/>
    </source>
</evidence>
<proteinExistence type="predicted"/>
<protein>
    <submittedName>
        <fullName evidence="2">Heterokaryon incompatibility protein-domain-containing protein</fullName>
    </submittedName>
</protein>
<comment type="caution">
    <text evidence="2">The sequence shown here is derived from an EMBL/GenBank/DDBJ whole genome shotgun (WGS) entry which is preliminary data.</text>
</comment>
<name>A0A9P8W3I2_9HYPO</name>
<gene>
    <name evidence="2" type="ORF">B0T10DRAFT_441066</name>
</gene>
<reference evidence="2 3" key="1">
    <citation type="journal article" date="2021" name="Nat. Commun.">
        <title>Genetic determinants of endophytism in the Arabidopsis root mycobiome.</title>
        <authorList>
            <person name="Mesny F."/>
            <person name="Miyauchi S."/>
            <person name="Thiergart T."/>
            <person name="Pickel B."/>
            <person name="Atanasova L."/>
            <person name="Karlsson M."/>
            <person name="Huettel B."/>
            <person name="Barry K.W."/>
            <person name="Haridas S."/>
            <person name="Chen C."/>
            <person name="Bauer D."/>
            <person name="Andreopoulos W."/>
            <person name="Pangilinan J."/>
            <person name="LaButti K."/>
            <person name="Riley R."/>
            <person name="Lipzen A."/>
            <person name="Clum A."/>
            <person name="Drula E."/>
            <person name="Henrissat B."/>
            <person name="Kohler A."/>
            <person name="Grigoriev I.V."/>
            <person name="Martin F.M."/>
            <person name="Hacquard S."/>
        </authorList>
    </citation>
    <scope>NUCLEOTIDE SEQUENCE [LARGE SCALE GENOMIC DNA]</scope>
    <source>
        <strain evidence="2 3">MPI-CAGE-CH-0241</strain>
    </source>
</reference>
<dbReference type="PANTHER" id="PTHR33112:SF13">
    <property type="entry name" value="HETEROKARYON INCOMPATIBILITY DOMAIN-CONTAINING PROTEIN"/>
    <property type="match status" value="1"/>
</dbReference>
<dbReference type="Pfam" id="PF06985">
    <property type="entry name" value="HET"/>
    <property type="match status" value="1"/>
</dbReference>
<accession>A0A9P8W3I2</accession>
<feature type="domain" description="Heterokaryon incompatibility" evidence="1">
    <location>
        <begin position="205"/>
        <end position="357"/>
    </location>
</feature>
<organism evidence="2 3">
    <name type="scientific">Thelonectria olida</name>
    <dbReference type="NCBI Taxonomy" id="1576542"/>
    <lineage>
        <taxon>Eukaryota</taxon>
        <taxon>Fungi</taxon>
        <taxon>Dikarya</taxon>
        <taxon>Ascomycota</taxon>
        <taxon>Pezizomycotina</taxon>
        <taxon>Sordariomycetes</taxon>
        <taxon>Hypocreomycetidae</taxon>
        <taxon>Hypocreales</taxon>
        <taxon>Nectriaceae</taxon>
        <taxon>Thelonectria</taxon>
    </lineage>
</organism>
<dbReference type="InterPro" id="IPR010730">
    <property type="entry name" value="HET"/>
</dbReference>
<evidence type="ECO:0000259" key="1">
    <source>
        <dbReference type="Pfam" id="PF06985"/>
    </source>
</evidence>
<dbReference type="AlphaFoldDB" id="A0A9P8W3I2"/>
<sequence>MTPNPEPSTSPQCTACLDMDHDRIKKESTNMGGYSPGLQEVSHSAETCTTCKILCQAIEHCYPEVWDAAPYYRAFFFLFEGGTYSNGLGTFGLSISPREFPDTEEDPLEKIRDGWKRRLLHIFSVPGKPCPWPMFTPGIIPSPDLDVLAAQAKAWMVQCESSHKECKTLTQRTLPKRVVQILPGPKPGNCKIRLHETSIAQQAPYVCLSHCWGKHQIIVTNEKNFAQHQKEIPWKSLSTTFQDAVEFTCRIGVEFIWIDSLCIIQDSKADWEKEAVKMASYYSNADLTIAASAAKDGTVGLFPKKQDTDEALELCGQDAKGRPYHVVARTAIDHPFDVEEDEFDQFPLTKRGWVYQEHILSRRFLHFGKREVVWECHSTTRCQCQMIPEEPRSDHATNQVLSAAKYGFETSDVRKRRQLWYENVEAIMNLDFTYVSDRLAATAGVATLLAKGYQGRFLAGLWEDSLIADLCWVINDNGERPDELKNVPSWSWGSVTGDFATLWCQRDLTDSNVTTSAQVVKIDCQPDPPSLIGALTRGVIVMEGKSVAGNLIDEAHDGPPPTMDHLLIIGNNENQETFRTGWFFHPDCQSFWRNSKSTAIRLLKMMQTSGQGRQQFAIYLVLQAQTDKGCYRRIGLLRAHVRKGPQQQTTEADSFFHRFDHFAETTRVQIE</sequence>
<evidence type="ECO:0000313" key="3">
    <source>
        <dbReference type="Proteomes" id="UP000777438"/>
    </source>
</evidence>
<dbReference type="EMBL" id="JAGPYM010000011">
    <property type="protein sequence ID" value="KAH6889341.1"/>
    <property type="molecule type" value="Genomic_DNA"/>
</dbReference>
<dbReference type="OrthoDB" id="5362512at2759"/>
<keyword evidence="3" id="KW-1185">Reference proteome</keyword>